<dbReference type="InterPro" id="IPR004499">
    <property type="entry name" value="Pro-tRNA-ligase_IIa_arc-type"/>
</dbReference>
<comment type="caution">
    <text evidence="3">The sequence shown here is derived from an EMBL/GenBank/DDBJ whole genome shotgun (WGS) entry which is preliminary data.</text>
</comment>
<dbReference type="Pfam" id="PF03129">
    <property type="entry name" value="HGTP_anticodon"/>
    <property type="match status" value="2"/>
</dbReference>
<dbReference type="GO" id="GO:0006433">
    <property type="term" value="P:prolyl-tRNA aminoacylation"/>
    <property type="evidence" value="ECO:0007669"/>
    <property type="project" value="InterPro"/>
</dbReference>
<dbReference type="OrthoDB" id="1350766at2759"/>
<feature type="domain" description="Anticodon-binding" evidence="2">
    <location>
        <begin position="254"/>
        <end position="345"/>
    </location>
</feature>
<reference evidence="3 4" key="1">
    <citation type="submission" date="2020-02" db="EMBL/GenBank/DDBJ databases">
        <authorList>
            <person name="Ma Q."/>
            <person name="Huang Y."/>
            <person name="Song X."/>
            <person name="Pei D."/>
        </authorList>
    </citation>
    <scope>NUCLEOTIDE SEQUENCE [LARGE SCALE GENOMIC DNA]</scope>
    <source>
        <strain evidence="3">Sxm20200214</strain>
        <tissue evidence="3">Leaf</tissue>
    </source>
</reference>
<dbReference type="PANTHER" id="PTHR43382">
    <property type="entry name" value="PROLYL-TRNA SYNTHETASE"/>
    <property type="match status" value="1"/>
</dbReference>
<organism evidence="3 4">
    <name type="scientific">Brassica carinata</name>
    <name type="common">Ethiopian mustard</name>
    <name type="synonym">Abyssinian cabbage</name>
    <dbReference type="NCBI Taxonomy" id="52824"/>
    <lineage>
        <taxon>Eukaryota</taxon>
        <taxon>Viridiplantae</taxon>
        <taxon>Streptophyta</taxon>
        <taxon>Embryophyta</taxon>
        <taxon>Tracheophyta</taxon>
        <taxon>Spermatophyta</taxon>
        <taxon>Magnoliopsida</taxon>
        <taxon>eudicotyledons</taxon>
        <taxon>Gunneridae</taxon>
        <taxon>Pentapetalae</taxon>
        <taxon>rosids</taxon>
        <taxon>malvids</taxon>
        <taxon>Brassicales</taxon>
        <taxon>Brassicaceae</taxon>
        <taxon>Brassiceae</taxon>
        <taxon>Brassica</taxon>
    </lineage>
</organism>
<proteinExistence type="predicted"/>
<dbReference type="GO" id="GO:0005524">
    <property type="term" value="F:ATP binding"/>
    <property type="evidence" value="ECO:0007669"/>
    <property type="project" value="InterPro"/>
</dbReference>
<evidence type="ECO:0000259" key="1">
    <source>
        <dbReference type="Pfam" id="PF00587"/>
    </source>
</evidence>
<sequence>MDAALEELGDVEIKKLDLLIKHYSLEKEKGHDEGFKPEPGEHDLLTTFTLRPTSETIIYPYFRNKIKTHCDLPMKVNPWVKIIRWEVSDRNPLIRCREFDCLEGHSTFATKEEAYDEVLEFLALTIVSMKIFFGKDKFSGADYTTNVEANGRGVQGVPSSLVRKNIKSTVWQKRYQAVVMPVPFRGADTKRIFGECEAVKSILQGVGVRAIVDERDNYACGWKYADWEMKDVLLRIKIGPSELEKNQVRIVRPVVMPVPFKGADTKRIFGECEAVKSILQGVGVRAIVDERDNYACRWKYADWEMKDVLLRIKIGPSELEKNQVRIVRRDTGVKMDVVTVDLVKGVNDSMEEIHRGRFFVAKRKLEESIQKVETWDECKESLRQKKLSLAPWCE</sequence>
<evidence type="ECO:0000313" key="3">
    <source>
        <dbReference type="EMBL" id="KAG2312289.1"/>
    </source>
</evidence>
<name>A0A8X7VJB7_BRACI</name>
<dbReference type="GO" id="GO:0005737">
    <property type="term" value="C:cytoplasm"/>
    <property type="evidence" value="ECO:0007669"/>
    <property type="project" value="InterPro"/>
</dbReference>
<dbReference type="Pfam" id="PF00587">
    <property type="entry name" value="tRNA-synt_2b"/>
    <property type="match status" value="1"/>
</dbReference>
<dbReference type="InterPro" id="IPR004154">
    <property type="entry name" value="Anticodon-bd"/>
</dbReference>
<accession>A0A8X7VJB7</accession>
<dbReference type="PANTHER" id="PTHR43382:SF2">
    <property type="entry name" value="BIFUNCTIONAL GLUTAMATE_PROLINE--TRNA LIGASE"/>
    <property type="match status" value="1"/>
</dbReference>
<feature type="domain" description="Aminoacyl-tRNA synthetase class II (G/ P/ S/T)" evidence="1">
    <location>
        <begin position="46"/>
        <end position="124"/>
    </location>
</feature>
<feature type="domain" description="Anticodon-binding" evidence="2">
    <location>
        <begin position="176"/>
        <end position="251"/>
    </location>
</feature>
<evidence type="ECO:0008006" key="5">
    <source>
        <dbReference type="Google" id="ProtNLM"/>
    </source>
</evidence>
<dbReference type="EMBL" id="JAAMPC010000005">
    <property type="protein sequence ID" value="KAG2312289.1"/>
    <property type="molecule type" value="Genomic_DNA"/>
</dbReference>
<evidence type="ECO:0000313" key="4">
    <source>
        <dbReference type="Proteomes" id="UP000886595"/>
    </source>
</evidence>
<dbReference type="GO" id="GO:0017101">
    <property type="term" value="C:aminoacyl-tRNA synthetase multienzyme complex"/>
    <property type="evidence" value="ECO:0007669"/>
    <property type="project" value="TreeGrafter"/>
</dbReference>
<dbReference type="InterPro" id="IPR002314">
    <property type="entry name" value="aa-tRNA-synt_IIb"/>
</dbReference>
<dbReference type="InterPro" id="IPR045864">
    <property type="entry name" value="aa-tRNA-synth_II/BPL/LPL"/>
</dbReference>
<dbReference type="SUPFAM" id="SSF55681">
    <property type="entry name" value="Class II aaRS and biotin synthetases"/>
    <property type="match status" value="1"/>
</dbReference>
<gene>
    <name evidence="3" type="ORF">Bca52824_023846</name>
</gene>
<protein>
    <recommendedName>
        <fullName evidence="5">Proline--tRNA ligase</fullName>
    </recommendedName>
</protein>
<dbReference type="InterPro" id="IPR036621">
    <property type="entry name" value="Anticodon-bd_dom_sf"/>
</dbReference>
<dbReference type="SUPFAM" id="SSF52954">
    <property type="entry name" value="Class II aaRS ABD-related"/>
    <property type="match status" value="2"/>
</dbReference>
<dbReference type="Gene3D" id="3.40.50.800">
    <property type="entry name" value="Anticodon-binding domain"/>
    <property type="match status" value="2"/>
</dbReference>
<keyword evidence="4" id="KW-1185">Reference proteome</keyword>
<dbReference type="Proteomes" id="UP000886595">
    <property type="component" value="Unassembled WGS sequence"/>
</dbReference>
<dbReference type="GO" id="GO:0004827">
    <property type="term" value="F:proline-tRNA ligase activity"/>
    <property type="evidence" value="ECO:0007669"/>
    <property type="project" value="InterPro"/>
</dbReference>
<dbReference type="AlphaFoldDB" id="A0A8X7VJB7"/>
<evidence type="ECO:0000259" key="2">
    <source>
        <dbReference type="Pfam" id="PF03129"/>
    </source>
</evidence>
<dbReference type="Gene3D" id="3.30.930.10">
    <property type="entry name" value="Bira Bifunctional Protein, Domain 2"/>
    <property type="match status" value="1"/>
</dbReference>